<organism evidence="1 2">
    <name type="scientific">Reticulibacter mediterranei</name>
    <dbReference type="NCBI Taxonomy" id="2778369"/>
    <lineage>
        <taxon>Bacteria</taxon>
        <taxon>Bacillati</taxon>
        <taxon>Chloroflexota</taxon>
        <taxon>Ktedonobacteria</taxon>
        <taxon>Ktedonobacterales</taxon>
        <taxon>Reticulibacteraceae</taxon>
        <taxon>Reticulibacter</taxon>
    </lineage>
</organism>
<dbReference type="Proteomes" id="UP000597444">
    <property type="component" value="Unassembled WGS sequence"/>
</dbReference>
<dbReference type="AlphaFoldDB" id="A0A8J3IU88"/>
<gene>
    <name evidence="1" type="ORF">KSF_070380</name>
</gene>
<dbReference type="RefSeq" id="WP_220207578.1">
    <property type="nucleotide sequence ID" value="NZ_BNJK01000001.1"/>
</dbReference>
<protein>
    <submittedName>
        <fullName evidence="1">Uncharacterized protein</fullName>
    </submittedName>
</protein>
<evidence type="ECO:0000313" key="1">
    <source>
        <dbReference type="EMBL" id="GHO96990.1"/>
    </source>
</evidence>
<dbReference type="EMBL" id="BNJK01000001">
    <property type="protein sequence ID" value="GHO96990.1"/>
    <property type="molecule type" value="Genomic_DNA"/>
</dbReference>
<keyword evidence="2" id="KW-1185">Reference proteome</keyword>
<proteinExistence type="predicted"/>
<sequence length="238" mass="27399">MKSLEEFLSGKREVTIHTLANYIKQYIHEHCQPLLDENQEELLRVFDQAGENAYGVFSRMLCKPIQEQLAQAGFVCEPDYPGDFRTSSVENWGPPEERERCYWSVVKTKEGTPVGTLVTQFFHDHTRFRIPLPPGVQTLEETEPETILAALSHASARTMDRLQASITQQRWVPQERPKWEYSAEIGLADTIDSKHIDLSETMLDNALFLWGRNGWELVSVVPHQDRLIAFFKRPAQAN</sequence>
<comment type="caution">
    <text evidence="1">The sequence shown here is derived from an EMBL/GenBank/DDBJ whole genome shotgun (WGS) entry which is preliminary data.</text>
</comment>
<dbReference type="Pfam" id="PF19486">
    <property type="entry name" value="DUF6022"/>
    <property type="match status" value="1"/>
</dbReference>
<reference evidence="1" key="1">
    <citation type="submission" date="2020-10" db="EMBL/GenBank/DDBJ databases">
        <title>Taxonomic study of unclassified bacteria belonging to the class Ktedonobacteria.</title>
        <authorList>
            <person name="Yabe S."/>
            <person name="Wang C.M."/>
            <person name="Zheng Y."/>
            <person name="Sakai Y."/>
            <person name="Cavaletti L."/>
            <person name="Monciardini P."/>
            <person name="Donadio S."/>
        </authorList>
    </citation>
    <scope>NUCLEOTIDE SEQUENCE</scope>
    <source>
        <strain evidence="1">ID150040</strain>
    </source>
</reference>
<name>A0A8J3IU88_9CHLR</name>
<dbReference type="InterPro" id="IPR046064">
    <property type="entry name" value="DUF6022"/>
</dbReference>
<accession>A0A8J3IU88</accession>
<evidence type="ECO:0000313" key="2">
    <source>
        <dbReference type="Proteomes" id="UP000597444"/>
    </source>
</evidence>